<evidence type="ECO:0000313" key="2">
    <source>
        <dbReference type="EMBL" id="WWD20995.1"/>
    </source>
</evidence>
<protein>
    <submittedName>
        <fullName evidence="2">Uncharacterized protein</fullName>
    </submittedName>
</protein>
<feature type="region of interest" description="Disordered" evidence="1">
    <location>
        <begin position="90"/>
        <end position="131"/>
    </location>
</feature>
<name>A0AAJ8MYT4_9TREE</name>
<feature type="compositionally biased region" description="Basic and acidic residues" evidence="1">
    <location>
        <begin position="55"/>
        <end position="66"/>
    </location>
</feature>
<feature type="region of interest" description="Disordered" evidence="1">
    <location>
        <begin position="1"/>
        <end position="34"/>
    </location>
</feature>
<sequence>MGGMPSKERPIDPNYKTNPALRPRRLNPEPKKVNLLPHVTNDFSILKRYGPPGYTKDDDGSFKRELAQPTGLGTELHSTKIRRQLEEMDREIRERRTERMIVSGGAIKGGEGDQLPSYTDIQRGPGSGKDA</sequence>
<dbReference type="Proteomes" id="UP000322225">
    <property type="component" value="Chromosome 10"/>
</dbReference>
<reference evidence="2" key="2">
    <citation type="submission" date="2024-01" db="EMBL/GenBank/DDBJ databases">
        <title>Comparative genomics of Cryptococcus and Kwoniella reveals pathogenesis evolution and contrasting modes of karyotype evolution via chromosome fusion or intercentromeric recombination.</title>
        <authorList>
            <person name="Coelho M.A."/>
            <person name="David-Palma M."/>
            <person name="Shea T."/>
            <person name="Bowers K."/>
            <person name="McGinley-Smith S."/>
            <person name="Mohammad A.W."/>
            <person name="Gnirke A."/>
            <person name="Yurkov A.M."/>
            <person name="Nowrousian M."/>
            <person name="Sun S."/>
            <person name="Cuomo C.A."/>
            <person name="Heitman J."/>
        </authorList>
    </citation>
    <scope>NUCLEOTIDE SEQUENCE</scope>
    <source>
        <strain evidence="2">CBS 12478</strain>
    </source>
</reference>
<proteinExistence type="predicted"/>
<feature type="compositionally biased region" description="Basic and acidic residues" evidence="1">
    <location>
        <begin position="1"/>
        <end position="11"/>
    </location>
</feature>
<evidence type="ECO:0000256" key="1">
    <source>
        <dbReference type="SAM" id="MobiDB-lite"/>
    </source>
</evidence>
<feature type="region of interest" description="Disordered" evidence="1">
    <location>
        <begin position="47"/>
        <end position="73"/>
    </location>
</feature>
<dbReference type="KEGG" id="ksn:43587497"/>
<feature type="compositionally biased region" description="Basic and acidic residues" evidence="1">
    <location>
        <begin position="90"/>
        <end position="99"/>
    </location>
</feature>
<gene>
    <name evidence="2" type="ORF">CI109_105476</name>
</gene>
<evidence type="ECO:0000313" key="3">
    <source>
        <dbReference type="Proteomes" id="UP000322225"/>
    </source>
</evidence>
<dbReference type="AlphaFoldDB" id="A0AAJ8MYT4"/>
<dbReference type="RefSeq" id="XP_031862232.2">
    <property type="nucleotide sequence ID" value="XM_032003374.2"/>
</dbReference>
<keyword evidence="3" id="KW-1185">Reference proteome</keyword>
<reference evidence="2" key="1">
    <citation type="submission" date="2017-08" db="EMBL/GenBank/DDBJ databases">
        <authorList>
            <person name="Cuomo C."/>
            <person name="Billmyre B."/>
            <person name="Heitman J."/>
        </authorList>
    </citation>
    <scope>NUCLEOTIDE SEQUENCE</scope>
    <source>
        <strain evidence="2">CBS 12478</strain>
    </source>
</reference>
<dbReference type="EMBL" id="CP144060">
    <property type="protein sequence ID" value="WWD20995.1"/>
    <property type="molecule type" value="Genomic_DNA"/>
</dbReference>
<organism evidence="2 3">
    <name type="scientific">Kwoniella shandongensis</name>
    <dbReference type="NCBI Taxonomy" id="1734106"/>
    <lineage>
        <taxon>Eukaryota</taxon>
        <taxon>Fungi</taxon>
        <taxon>Dikarya</taxon>
        <taxon>Basidiomycota</taxon>
        <taxon>Agaricomycotina</taxon>
        <taxon>Tremellomycetes</taxon>
        <taxon>Tremellales</taxon>
        <taxon>Cryptococcaceae</taxon>
        <taxon>Kwoniella</taxon>
    </lineage>
</organism>
<dbReference type="GeneID" id="43587497"/>
<accession>A0AAJ8MYT4</accession>